<sequence length="386" mass="42413">MSREEAIRILVTHPAVVEVLDAPQPGEPDSGMLMLRLEDEQVIGIDPRLAEPAHTDEPEAARIARVHRAVDVMSASGEAGEKDLETVVPLVRSADYFVAQGQLAPAAVGWLTEFIGFGLAIDEPTTLRVVSESDLPGDRIAEYDIELQGRAIGNLRLMEEAMAFSEMGLGPDVLTLTTPPGNEAAWFADAAAMEELLGRLGERTGTAWAVIPARRNDVFLVNVATDRWDDLLDDLEEAVVARDGIHPLPHVVANRRWQLSLPPRTSQLGQRLQRLRQRAEGRTYNVLKDAIRKDYDHYVSDYEDLYALDDELFSMAFVPEGVPGASIPVVDVIAFECGHSVLDVPYTEVVGQLPHLVKPHPGTHPPRVIVAHPSEEDYARLGSLTL</sequence>
<dbReference type="AlphaFoldDB" id="A0AB37I499"/>
<dbReference type="RefSeq" id="WP_014847438.1">
    <property type="nucleotide sequence ID" value="NZ_CAJZDL010000015.1"/>
</dbReference>
<dbReference type="Proteomes" id="UP000677180">
    <property type="component" value="Chromosome"/>
</dbReference>
<protein>
    <submittedName>
        <fullName evidence="1">Uncharacterized protein</fullName>
    </submittedName>
</protein>
<evidence type="ECO:0000313" key="1">
    <source>
        <dbReference type="EMBL" id="QUC11786.1"/>
    </source>
</evidence>
<dbReference type="EMBL" id="CP072385">
    <property type="protein sequence ID" value="QUC11786.1"/>
    <property type="molecule type" value="Genomic_DNA"/>
</dbReference>
<reference evidence="1" key="1">
    <citation type="submission" date="2021-03" db="EMBL/GenBank/DDBJ databases">
        <title>Human Oral Microbial Genomes.</title>
        <authorList>
            <person name="Johnston C.D."/>
            <person name="Chen T."/>
            <person name="Dewhirst F.E."/>
        </authorList>
    </citation>
    <scope>NUCLEOTIDE SEQUENCE</scope>
    <source>
        <strain evidence="1">F0714</strain>
    </source>
</reference>
<accession>A0AB37I499</accession>
<gene>
    <name evidence="1" type="ORF">J5A53_03570</name>
</gene>
<organism evidence="1 2">
    <name type="scientific">Arachnia propionica</name>
    <dbReference type="NCBI Taxonomy" id="1750"/>
    <lineage>
        <taxon>Bacteria</taxon>
        <taxon>Bacillati</taxon>
        <taxon>Actinomycetota</taxon>
        <taxon>Actinomycetes</taxon>
        <taxon>Propionibacteriales</taxon>
        <taxon>Propionibacteriaceae</taxon>
        <taxon>Arachnia</taxon>
    </lineage>
</organism>
<proteinExistence type="predicted"/>
<dbReference type="GeneID" id="64408505"/>
<name>A0AB37I499_9ACTN</name>
<evidence type="ECO:0000313" key="2">
    <source>
        <dbReference type="Proteomes" id="UP000677180"/>
    </source>
</evidence>